<evidence type="ECO:0000256" key="1">
    <source>
        <dbReference type="SAM" id="Coils"/>
    </source>
</evidence>
<protein>
    <submittedName>
        <fullName evidence="3">Uncharacterized protein</fullName>
    </submittedName>
</protein>
<dbReference type="EMBL" id="LR796429">
    <property type="protein sequence ID" value="CAB4144866.1"/>
    <property type="molecule type" value="Genomic_DNA"/>
</dbReference>
<feature type="coiled-coil region" evidence="1">
    <location>
        <begin position="163"/>
        <end position="190"/>
    </location>
</feature>
<sequence length="697" mass="76755">MVLQVMSPAVLAQHEQLQEQAAIKATTSPFASRLAGHIRGRFEMFRNHRSSTRGWDTRLVKGLQAFNGEYDAQKLQQIRQFKGSEVYARLIGVKCRGATSLLRDVYLSNERPWTLDPTPAPDLPYDLYDNIEQLVTAEVAKMMQAGQVVDENTVMDRIANLKAAAFRTSVKRAREAAKRAEDALDDILVEGGFYDAIAAFLVDLPMFPYACVKGPTVRVVSDMHWENGQPVVTMRPKMFWDRISPFDLWWSPGVSNIADAEMIERVRLTRADLNAVMDLPGYDKEAIVRVLTDHGRGGLRDWIAPSDSDQALAESREDPNQNTSNMIDSLEYHGNVQGSLLLEYGLDINQISDPSRDYAVQAWLVGREVIKVQINPNPRKRHPYFVTSFEKMPGTVVGNALPDILEDVQDVANASLRALVNNLSIASGPQVIINDERMAPGADGEELYPWKRWHVVSDPTVSSASNQKPVDFFQPKSNAQELLGVFKEMTNIADEISALPRYITGTERLGGAGRTASGLSLLMGNANKILQTVAANIDRDVIDPALMMLYDMVMLTDQSGLLRGDENVNVRGVSMALQKEAERQRRIEFLTATGNPVDLQIMGLRGRANVLREVAETLGMDGDKIVPDDGELAEKEKQQEAIAQAQAAGQMGKPGGAPPGTPNPGAEPPKHSTGNDAPKPKQLQGPRLNLMQPGASS</sequence>
<keyword evidence="1" id="KW-0175">Coiled coil</keyword>
<proteinExistence type="predicted"/>
<feature type="compositionally biased region" description="Low complexity" evidence="2">
    <location>
        <begin position="640"/>
        <end position="651"/>
    </location>
</feature>
<feature type="region of interest" description="Disordered" evidence="2">
    <location>
        <begin position="635"/>
        <end position="697"/>
    </location>
</feature>
<organism evidence="3">
    <name type="scientific">uncultured Caudovirales phage</name>
    <dbReference type="NCBI Taxonomy" id="2100421"/>
    <lineage>
        <taxon>Viruses</taxon>
        <taxon>Duplodnaviria</taxon>
        <taxon>Heunggongvirae</taxon>
        <taxon>Uroviricota</taxon>
        <taxon>Caudoviricetes</taxon>
        <taxon>Peduoviridae</taxon>
        <taxon>Maltschvirus</taxon>
        <taxon>Maltschvirus maltsch</taxon>
    </lineage>
</organism>
<accession>A0A6J5MIE2</accession>
<name>A0A6J5MIE2_9CAUD</name>
<evidence type="ECO:0000313" key="3">
    <source>
        <dbReference type="EMBL" id="CAB4144866.1"/>
    </source>
</evidence>
<reference evidence="3" key="1">
    <citation type="submission" date="2020-04" db="EMBL/GenBank/DDBJ databases">
        <authorList>
            <person name="Chiriac C."/>
            <person name="Salcher M."/>
            <person name="Ghai R."/>
            <person name="Kavagutti S V."/>
        </authorList>
    </citation>
    <scope>NUCLEOTIDE SEQUENCE</scope>
</reference>
<gene>
    <name evidence="3" type="ORF">UFOVP470_70</name>
</gene>
<feature type="compositionally biased region" description="Pro residues" evidence="2">
    <location>
        <begin position="656"/>
        <end position="667"/>
    </location>
</feature>
<evidence type="ECO:0000256" key="2">
    <source>
        <dbReference type="SAM" id="MobiDB-lite"/>
    </source>
</evidence>